<evidence type="ECO:0000256" key="11">
    <source>
        <dbReference type="PIRSR" id="PIRSR627057-1"/>
    </source>
</evidence>
<evidence type="ECO:0000256" key="14">
    <source>
        <dbReference type="SAM" id="Phobius"/>
    </source>
</evidence>
<dbReference type="AlphaFoldDB" id="A0A426QLZ3"/>
<keyword evidence="3 14" id="KW-0812">Transmembrane</keyword>
<evidence type="ECO:0000256" key="5">
    <source>
        <dbReference type="ARBA" id="ARBA00022801"/>
    </source>
</evidence>
<protein>
    <submittedName>
        <fullName evidence="17">M48 family peptidase</fullName>
    </submittedName>
</protein>
<feature type="transmembrane region" description="Helical" evidence="14">
    <location>
        <begin position="69"/>
        <end position="91"/>
    </location>
</feature>
<dbReference type="PANTHER" id="PTHR10120">
    <property type="entry name" value="CAAX PRENYL PROTEASE 1"/>
    <property type="match status" value="1"/>
</dbReference>
<evidence type="ECO:0000256" key="8">
    <source>
        <dbReference type="ARBA" id="ARBA00022989"/>
    </source>
</evidence>
<keyword evidence="5 13" id="KW-0378">Hydrolase</keyword>
<dbReference type="GO" id="GO:0046872">
    <property type="term" value="F:metal ion binding"/>
    <property type="evidence" value="ECO:0007669"/>
    <property type="project" value="UniProtKB-KW"/>
</dbReference>
<feature type="transmembrane region" description="Helical" evidence="14">
    <location>
        <begin position="291"/>
        <end position="309"/>
    </location>
</feature>
<comment type="similarity">
    <text evidence="13">Belongs to the peptidase M48 family.</text>
</comment>
<dbReference type="InterPro" id="IPR027057">
    <property type="entry name" value="CAXX_Prtase_1"/>
</dbReference>
<dbReference type="FunFam" id="3.30.2010.10:FF:000002">
    <property type="entry name" value="CAAX prenyl protease"/>
    <property type="match status" value="1"/>
</dbReference>
<keyword evidence="18" id="KW-1185">Reference proteome</keyword>
<accession>A0A426QLZ3</accession>
<feature type="transmembrane region" description="Helical" evidence="14">
    <location>
        <begin position="174"/>
        <end position="194"/>
    </location>
</feature>
<evidence type="ECO:0000259" key="16">
    <source>
        <dbReference type="Pfam" id="PF16491"/>
    </source>
</evidence>
<evidence type="ECO:0000256" key="12">
    <source>
        <dbReference type="PIRSR" id="PIRSR627057-2"/>
    </source>
</evidence>
<dbReference type="RefSeq" id="WP_125182118.1">
    <property type="nucleotide sequence ID" value="NZ_QZMU01000001.1"/>
</dbReference>
<dbReference type="Proteomes" id="UP000287798">
    <property type="component" value="Unassembled WGS sequence"/>
</dbReference>
<keyword evidence="9 13" id="KW-0482">Metalloprotease</keyword>
<dbReference type="EMBL" id="QZMU01000001">
    <property type="protein sequence ID" value="RRQ22778.1"/>
    <property type="molecule type" value="Genomic_DNA"/>
</dbReference>
<feature type="binding site" evidence="12">
    <location>
        <position position="277"/>
    </location>
    <ligand>
        <name>Zn(2+)</name>
        <dbReference type="ChEBI" id="CHEBI:29105"/>
        <note>catalytic</note>
    </ligand>
</feature>
<dbReference type="Pfam" id="PF16491">
    <property type="entry name" value="Peptidase_M48_N"/>
    <property type="match status" value="1"/>
</dbReference>
<dbReference type="GO" id="GO:0071586">
    <property type="term" value="P:CAAX-box protein processing"/>
    <property type="evidence" value="ECO:0007669"/>
    <property type="project" value="InterPro"/>
</dbReference>
<evidence type="ECO:0000259" key="15">
    <source>
        <dbReference type="Pfam" id="PF01435"/>
    </source>
</evidence>
<evidence type="ECO:0000256" key="9">
    <source>
        <dbReference type="ARBA" id="ARBA00023049"/>
    </source>
</evidence>
<evidence type="ECO:0000256" key="3">
    <source>
        <dbReference type="ARBA" id="ARBA00022692"/>
    </source>
</evidence>
<keyword evidence="7 12" id="KW-0862">Zinc</keyword>
<evidence type="ECO:0000313" key="17">
    <source>
        <dbReference type="EMBL" id="RRQ22778.1"/>
    </source>
</evidence>
<evidence type="ECO:0000256" key="6">
    <source>
        <dbReference type="ARBA" id="ARBA00022824"/>
    </source>
</evidence>
<keyword evidence="4 12" id="KW-0479">Metal-binding</keyword>
<feature type="domain" description="Peptidase M48" evidence="15">
    <location>
        <begin position="207"/>
        <end position="411"/>
    </location>
</feature>
<dbReference type="Gene3D" id="3.30.2010.10">
    <property type="entry name" value="Metalloproteases ('zincins'), catalytic domain"/>
    <property type="match status" value="1"/>
</dbReference>
<feature type="active site" evidence="11">
    <location>
        <position position="278"/>
    </location>
</feature>
<name>A0A426QLZ3_9GAMM</name>
<reference evidence="17 18" key="1">
    <citation type="journal article" date="2010" name="Int. J. Syst. Evol. Microbiol.">
        <title>Thiohalobacter thiocyanaticus gen. nov., sp. nov., a moderately halophilic, sulfur-oxidizing gammaproteobacterium from hypersaline lakes, that utilizes thiocyanate.</title>
        <authorList>
            <person name="Sorokin D.Y."/>
            <person name="Kovaleva O.L."/>
            <person name="Tourova T.P."/>
            <person name="Muyzer G."/>
        </authorList>
    </citation>
    <scope>NUCLEOTIDE SEQUENCE [LARGE SCALE GENOMIC DNA]</scope>
    <source>
        <strain evidence="17 18">Hrh1</strain>
    </source>
</reference>
<sequence>MNLYTTIFLVMLVATAATQWWLASRHMHFIRRHRDQVPAAFRDHIPLDAHRKAADYTLARTRLGLIEGVYGYLILLAWTLGGGLALLNGAWSMLEWSPLWSGVAVILSLFVVSSLLDLPFSLYHTFGLEARFGFNRTDMKTFIGDMLKNALLLLLLGTPLIALVLWLMQASGSLWWLYVWIVWMGFTLLMLWAYPAFIAPLFNKFSPLEDSELRQRIESLLKRCGFTSNGIFVMDGSKRSGHGNAYFTGLGENKRIVFFDTLLKSLDPDEVEAVLAHELGHFKHKHVHKRLASMALLSLAGLAALGWLIQQPAFFHGLGVNEPSLHMGLILFLLVSPLFGFFLSPLMNALSRKHEFEADAYAASQTRAGDLVQALVKLYRENASTLTPDPLYSTFYDSHPPAPVRVAQLNANSRQPA</sequence>
<proteinExistence type="inferred from homology"/>
<dbReference type="CDD" id="cd07343">
    <property type="entry name" value="M48A_Zmpste24p_like"/>
    <property type="match status" value="1"/>
</dbReference>
<feature type="active site" description="Proton donor" evidence="11">
    <location>
        <position position="359"/>
    </location>
</feature>
<feature type="transmembrane region" description="Helical" evidence="14">
    <location>
        <begin position="103"/>
        <end position="126"/>
    </location>
</feature>
<evidence type="ECO:0000256" key="1">
    <source>
        <dbReference type="ARBA" id="ARBA00004477"/>
    </source>
</evidence>
<dbReference type="OrthoDB" id="9781930at2"/>
<evidence type="ECO:0000256" key="13">
    <source>
        <dbReference type="RuleBase" id="RU003983"/>
    </source>
</evidence>
<feature type="domain" description="CAAX prenyl protease 1 N-terminal" evidence="16">
    <location>
        <begin position="28"/>
        <end position="204"/>
    </location>
</feature>
<comment type="caution">
    <text evidence="17">The sequence shown here is derived from an EMBL/GenBank/DDBJ whole genome shotgun (WGS) entry which is preliminary data.</text>
</comment>
<feature type="transmembrane region" description="Helical" evidence="14">
    <location>
        <begin position="329"/>
        <end position="347"/>
    </location>
</feature>
<comment type="subcellular location">
    <subcellularLocation>
        <location evidence="1">Endoplasmic reticulum membrane</location>
        <topology evidence="1">Multi-pass membrane protein</topology>
    </subcellularLocation>
</comment>
<feature type="binding site" evidence="12">
    <location>
        <position position="355"/>
    </location>
    <ligand>
        <name>Zn(2+)</name>
        <dbReference type="ChEBI" id="CHEBI:29105"/>
        <note>catalytic</note>
    </ligand>
</feature>
<keyword evidence="2 13" id="KW-0645">Protease</keyword>
<evidence type="ECO:0000256" key="4">
    <source>
        <dbReference type="ARBA" id="ARBA00022723"/>
    </source>
</evidence>
<evidence type="ECO:0000313" key="18">
    <source>
        <dbReference type="Proteomes" id="UP000287798"/>
    </source>
</evidence>
<dbReference type="InterPro" id="IPR001915">
    <property type="entry name" value="Peptidase_M48"/>
</dbReference>
<evidence type="ECO:0000256" key="7">
    <source>
        <dbReference type="ARBA" id="ARBA00022833"/>
    </source>
</evidence>
<dbReference type="InterPro" id="IPR032456">
    <property type="entry name" value="Peptidase_M48_N"/>
</dbReference>
<comment type="cofactor">
    <cofactor evidence="12 13">
        <name>Zn(2+)</name>
        <dbReference type="ChEBI" id="CHEBI:29105"/>
    </cofactor>
    <text evidence="12 13">Binds 1 zinc ion per subunit.</text>
</comment>
<evidence type="ECO:0000256" key="2">
    <source>
        <dbReference type="ARBA" id="ARBA00022670"/>
    </source>
</evidence>
<keyword evidence="10 14" id="KW-0472">Membrane</keyword>
<evidence type="ECO:0000256" key="10">
    <source>
        <dbReference type="ARBA" id="ARBA00023136"/>
    </source>
</evidence>
<feature type="transmembrane region" description="Helical" evidence="14">
    <location>
        <begin position="6"/>
        <end position="23"/>
    </location>
</feature>
<keyword evidence="8 14" id="KW-1133">Transmembrane helix</keyword>
<dbReference type="GO" id="GO:0004222">
    <property type="term" value="F:metalloendopeptidase activity"/>
    <property type="evidence" value="ECO:0007669"/>
    <property type="project" value="InterPro"/>
</dbReference>
<feature type="binding site" evidence="12">
    <location>
        <position position="281"/>
    </location>
    <ligand>
        <name>Zn(2+)</name>
        <dbReference type="ChEBI" id="CHEBI:29105"/>
        <note>catalytic</note>
    </ligand>
</feature>
<dbReference type="Pfam" id="PF01435">
    <property type="entry name" value="Peptidase_M48"/>
    <property type="match status" value="1"/>
</dbReference>
<keyword evidence="6" id="KW-0256">Endoplasmic reticulum</keyword>
<feature type="transmembrane region" description="Helical" evidence="14">
    <location>
        <begin position="147"/>
        <end position="168"/>
    </location>
</feature>
<gene>
    <name evidence="17" type="ORF">D6C00_13130</name>
</gene>
<organism evidence="17 18">
    <name type="scientific">Thiohalobacter thiocyanaticus</name>
    <dbReference type="NCBI Taxonomy" id="585455"/>
    <lineage>
        <taxon>Bacteria</taxon>
        <taxon>Pseudomonadati</taxon>
        <taxon>Pseudomonadota</taxon>
        <taxon>Gammaproteobacteria</taxon>
        <taxon>Thiohalobacterales</taxon>
        <taxon>Thiohalobacteraceae</taxon>
        <taxon>Thiohalobacter</taxon>
    </lineage>
</organism>